<feature type="transmembrane region" description="Helical" evidence="1">
    <location>
        <begin position="177"/>
        <end position="196"/>
    </location>
</feature>
<organism evidence="3 4">
    <name type="scientific">Cellulophaga geojensis KL-A</name>
    <dbReference type="NCBI Taxonomy" id="1328323"/>
    <lineage>
        <taxon>Bacteria</taxon>
        <taxon>Pseudomonadati</taxon>
        <taxon>Bacteroidota</taxon>
        <taxon>Flavobacteriia</taxon>
        <taxon>Flavobacteriales</taxon>
        <taxon>Flavobacteriaceae</taxon>
        <taxon>Cellulophaga</taxon>
    </lineage>
</organism>
<protein>
    <recommendedName>
        <fullName evidence="2">TPM domain-containing protein</fullName>
    </recommendedName>
</protein>
<proteinExistence type="predicted"/>
<reference evidence="3 4" key="1">
    <citation type="journal article" date="2014" name="Genome Announc.">
        <title>Draft Genome Sequence of the Carrageenan-Degrading Bacterium Cellulophaga sp. Strain KL-A, Isolated from Decaying Marine Algae.</title>
        <authorList>
            <person name="Shan D."/>
            <person name="Ying J."/>
            <person name="Li X."/>
            <person name="Gao Z."/>
            <person name="Wei G."/>
            <person name="Shao Z."/>
        </authorList>
    </citation>
    <scope>NUCLEOTIDE SEQUENCE [LARGE SCALE GENOMIC DNA]</scope>
    <source>
        <strain evidence="3 4">KL-A</strain>
    </source>
</reference>
<dbReference type="PANTHER" id="PTHR30373:SF2">
    <property type="entry name" value="UPF0603 PROTEIN YGCG"/>
    <property type="match status" value="1"/>
</dbReference>
<gene>
    <name evidence="3" type="ORF">KLA_13801</name>
</gene>
<evidence type="ECO:0000256" key="1">
    <source>
        <dbReference type="SAM" id="Phobius"/>
    </source>
</evidence>
<dbReference type="InterPro" id="IPR007621">
    <property type="entry name" value="TPM_dom"/>
</dbReference>
<evidence type="ECO:0000313" key="3">
    <source>
        <dbReference type="EMBL" id="EWH12580.1"/>
    </source>
</evidence>
<dbReference type="PANTHER" id="PTHR30373">
    <property type="entry name" value="UPF0603 PROTEIN YGCG"/>
    <property type="match status" value="1"/>
</dbReference>
<keyword evidence="1" id="KW-0812">Transmembrane</keyword>
<dbReference type="Proteomes" id="UP000019275">
    <property type="component" value="Unassembled WGS sequence"/>
</dbReference>
<sequence>MNLAMKYLKDSLFLLILFVANFTLAQYKIPEKPKLQTSVYDYAKLLSDTEKSSLERKLISYSDSTSTQIVIAIIPSTEGENITFLGAQWGQKWGLGQKGKDNGILILLAKNDRKIAINTGYGVEGRLPDITAHQIINNVIIPEFKSGSYYNGLNYGADAIFSALKGEFKEDRNLTKFRLESFLPFIVFFIIILILINKKRNNGGNNGGNRSTGIDLLDIIILSNLGRGGSSGGFGGGGSFGGGSTGGFGGGFGGGGFGGGGASGGW</sequence>
<feature type="domain" description="TPM" evidence="2">
    <location>
        <begin position="39"/>
        <end position="161"/>
    </location>
</feature>
<comment type="caution">
    <text evidence="3">The sequence shown here is derived from an EMBL/GenBank/DDBJ whole genome shotgun (WGS) entry which is preliminary data.</text>
</comment>
<dbReference type="Gene3D" id="3.10.310.50">
    <property type="match status" value="1"/>
</dbReference>
<keyword evidence="4" id="KW-1185">Reference proteome</keyword>
<name>A0ABP3B414_9FLAO</name>
<accession>A0ABP3B414</accession>
<keyword evidence="1" id="KW-1133">Transmembrane helix</keyword>
<evidence type="ECO:0000259" key="2">
    <source>
        <dbReference type="Pfam" id="PF04536"/>
    </source>
</evidence>
<keyword evidence="1" id="KW-0472">Membrane</keyword>
<dbReference type="EMBL" id="ARZX01000020">
    <property type="protein sequence ID" value="EWH12580.1"/>
    <property type="molecule type" value="Genomic_DNA"/>
</dbReference>
<evidence type="ECO:0000313" key="4">
    <source>
        <dbReference type="Proteomes" id="UP000019275"/>
    </source>
</evidence>
<dbReference type="Pfam" id="PF04536">
    <property type="entry name" value="TPM_phosphatase"/>
    <property type="match status" value="1"/>
</dbReference>